<comment type="caution">
    <text evidence="1">The sequence shown here is derived from an EMBL/GenBank/DDBJ whole genome shotgun (WGS) entry which is preliminary data.</text>
</comment>
<gene>
    <name evidence="1" type="ORF">XBKB1_2670015</name>
</gene>
<proteinExistence type="predicted"/>
<dbReference type="Proteomes" id="UP000028493">
    <property type="component" value="Unassembled WGS sequence"/>
</dbReference>
<reference evidence="1" key="1">
    <citation type="submission" date="2013-07" db="EMBL/GenBank/DDBJ databases">
        <title>Sub-species coevolution in mutualistic symbiosis.</title>
        <authorList>
            <person name="Murfin K."/>
            <person name="Klassen J."/>
            <person name="Lee M."/>
            <person name="Forst S."/>
            <person name="Stock P."/>
            <person name="Goodrich-Blair H."/>
        </authorList>
    </citation>
    <scope>NUCLEOTIDE SEQUENCE [LARGE SCALE GENOMIC DNA]</scope>
    <source>
        <strain evidence="1">Kraussei Becker Underwood</strain>
    </source>
</reference>
<sequence>MRGVVVHHEHRIKFITIRNSRGEFILAELLGGYLVENGDVISGSIEYLGSQALLNETKNQQIHVFVQDIGLTEKQAIRRIQGTRQSSL</sequence>
<evidence type="ECO:0000313" key="1">
    <source>
        <dbReference type="EMBL" id="CDH24364.1"/>
    </source>
</evidence>
<protein>
    <submittedName>
        <fullName evidence="1">Uncharacterized protein</fullName>
    </submittedName>
</protein>
<dbReference type="RefSeq" id="WP_038196693.1">
    <property type="nucleotide sequence ID" value="NZ_CAWLXS010000260.1"/>
</dbReference>
<dbReference type="HOGENOM" id="CLU_173149_0_0_6"/>
<dbReference type="EMBL" id="CBSZ010000187">
    <property type="protein sequence ID" value="CDH24364.1"/>
    <property type="molecule type" value="Genomic_DNA"/>
</dbReference>
<accession>A0A077PWU8</accession>
<dbReference type="AlphaFoldDB" id="A0A077PWU8"/>
<name>A0A077PWU8_XENBV</name>
<organism evidence="1">
    <name type="scientific">Xenorhabdus bovienii str. kraussei Becker Underwood</name>
    <dbReference type="NCBI Taxonomy" id="1398204"/>
    <lineage>
        <taxon>Bacteria</taxon>
        <taxon>Pseudomonadati</taxon>
        <taxon>Pseudomonadota</taxon>
        <taxon>Gammaproteobacteria</taxon>
        <taxon>Enterobacterales</taxon>
        <taxon>Morganellaceae</taxon>
        <taxon>Xenorhabdus</taxon>
    </lineage>
</organism>